<keyword evidence="4" id="KW-1185">Reference proteome</keyword>
<protein>
    <submittedName>
        <fullName evidence="3">Uncharacterized protein</fullName>
    </submittedName>
</protein>
<keyword evidence="1" id="KW-0472">Membrane</keyword>
<keyword evidence="1" id="KW-0812">Transmembrane</keyword>
<accession>A0A317EB26</accession>
<reference evidence="4" key="1">
    <citation type="submission" date="2018-05" db="EMBL/GenBank/DDBJ databases">
        <title>Zavarzinia sp. HR-AS.</title>
        <authorList>
            <person name="Lee Y."/>
            <person name="Jeon C.O."/>
        </authorList>
    </citation>
    <scope>NUCLEOTIDE SEQUENCE [LARGE SCALE GENOMIC DNA]</scope>
    <source>
        <strain evidence="4">DSM 1231</strain>
    </source>
</reference>
<keyword evidence="2" id="KW-0732">Signal</keyword>
<proteinExistence type="predicted"/>
<feature type="transmembrane region" description="Helical" evidence="1">
    <location>
        <begin position="33"/>
        <end position="52"/>
    </location>
</feature>
<evidence type="ECO:0000313" key="4">
    <source>
        <dbReference type="Proteomes" id="UP000246077"/>
    </source>
</evidence>
<dbReference type="RefSeq" id="WP_109919403.1">
    <property type="nucleotide sequence ID" value="NZ_QGLF01000001.1"/>
</dbReference>
<organism evidence="3 4">
    <name type="scientific">Zavarzinia compransoris</name>
    <dbReference type="NCBI Taxonomy" id="1264899"/>
    <lineage>
        <taxon>Bacteria</taxon>
        <taxon>Pseudomonadati</taxon>
        <taxon>Pseudomonadota</taxon>
        <taxon>Alphaproteobacteria</taxon>
        <taxon>Rhodospirillales</taxon>
        <taxon>Zavarziniaceae</taxon>
        <taxon>Zavarzinia</taxon>
    </lineage>
</organism>
<comment type="caution">
    <text evidence="3">The sequence shown here is derived from an EMBL/GenBank/DDBJ whole genome shotgun (WGS) entry which is preliminary data.</text>
</comment>
<gene>
    <name evidence="3" type="ORF">DKG75_02030</name>
</gene>
<dbReference type="EMBL" id="QGLF01000001">
    <property type="protein sequence ID" value="PWR23370.1"/>
    <property type="molecule type" value="Genomic_DNA"/>
</dbReference>
<feature type="chain" id="PRO_5016448048" evidence="2">
    <location>
        <begin position="24"/>
        <end position="155"/>
    </location>
</feature>
<name>A0A317EB26_9PROT</name>
<dbReference type="Proteomes" id="UP000246077">
    <property type="component" value="Unassembled WGS sequence"/>
</dbReference>
<feature type="signal peptide" evidence="2">
    <location>
        <begin position="1"/>
        <end position="23"/>
    </location>
</feature>
<evidence type="ECO:0000256" key="1">
    <source>
        <dbReference type="SAM" id="Phobius"/>
    </source>
</evidence>
<evidence type="ECO:0000313" key="3">
    <source>
        <dbReference type="EMBL" id="PWR23370.1"/>
    </source>
</evidence>
<keyword evidence="1" id="KW-1133">Transmembrane helix</keyword>
<sequence length="155" mass="16163">MKSFPFLTFIFMAAAAVPLPATAATLDLGPLVAPLVDPILAGIGIAISALVMRTLNKVTKWLDLDGDAKVRAAIDGATFSALALAREQVSALIKGGAKVDVNSELVARAGSYLVSRVPDSLRRFGLAGESLDAFVRARVADMADPRDLTDLLKGG</sequence>
<evidence type="ECO:0000256" key="2">
    <source>
        <dbReference type="SAM" id="SignalP"/>
    </source>
</evidence>
<dbReference type="AlphaFoldDB" id="A0A317EB26"/>